<dbReference type="SUPFAM" id="SSF48726">
    <property type="entry name" value="Immunoglobulin"/>
    <property type="match status" value="1"/>
</dbReference>
<accession>A0AAV5UPT0</accession>
<dbReference type="Gene3D" id="2.60.40.10">
    <property type="entry name" value="Immunoglobulins"/>
    <property type="match status" value="1"/>
</dbReference>
<name>A0AAV5UPT0_9BILA</name>
<protein>
    <submittedName>
        <fullName evidence="1">Uncharacterized protein</fullName>
    </submittedName>
</protein>
<dbReference type="AlphaFoldDB" id="A0AAV5UPT0"/>
<gene>
    <name evidence="1" type="ORF">PFISCL1PPCAC_428</name>
</gene>
<evidence type="ECO:0000313" key="1">
    <source>
        <dbReference type="EMBL" id="GMT09131.1"/>
    </source>
</evidence>
<feature type="non-terminal residue" evidence="1">
    <location>
        <position position="1"/>
    </location>
</feature>
<keyword evidence="2" id="KW-1185">Reference proteome</keyword>
<feature type="non-terminal residue" evidence="1">
    <location>
        <position position="84"/>
    </location>
</feature>
<organism evidence="1 2">
    <name type="scientific">Pristionchus fissidentatus</name>
    <dbReference type="NCBI Taxonomy" id="1538716"/>
    <lineage>
        <taxon>Eukaryota</taxon>
        <taxon>Metazoa</taxon>
        <taxon>Ecdysozoa</taxon>
        <taxon>Nematoda</taxon>
        <taxon>Chromadorea</taxon>
        <taxon>Rhabditida</taxon>
        <taxon>Rhabditina</taxon>
        <taxon>Diplogasteromorpha</taxon>
        <taxon>Diplogasteroidea</taxon>
        <taxon>Neodiplogasteridae</taxon>
        <taxon>Pristionchus</taxon>
    </lineage>
</organism>
<reference evidence="1" key="1">
    <citation type="submission" date="2023-10" db="EMBL/GenBank/DDBJ databases">
        <title>Genome assembly of Pristionchus species.</title>
        <authorList>
            <person name="Yoshida K."/>
            <person name="Sommer R.J."/>
        </authorList>
    </citation>
    <scope>NUCLEOTIDE SEQUENCE</scope>
    <source>
        <strain evidence="1">RS5133</strain>
    </source>
</reference>
<dbReference type="InterPro" id="IPR013783">
    <property type="entry name" value="Ig-like_fold"/>
</dbReference>
<dbReference type="EMBL" id="BTSY01000001">
    <property type="protein sequence ID" value="GMT09131.1"/>
    <property type="molecule type" value="Genomic_DNA"/>
</dbReference>
<dbReference type="Proteomes" id="UP001432322">
    <property type="component" value="Unassembled WGS sequence"/>
</dbReference>
<evidence type="ECO:0000313" key="2">
    <source>
        <dbReference type="Proteomes" id="UP001432322"/>
    </source>
</evidence>
<comment type="caution">
    <text evidence="1">The sequence shown here is derived from an EMBL/GenBank/DDBJ whole genome shotgun (WGS) entry which is preliminary data.</text>
</comment>
<dbReference type="InterPro" id="IPR036179">
    <property type="entry name" value="Ig-like_dom_sf"/>
</dbReference>
<sequence length="84" mass="9143">RVTVSVSQEGMIYSFALIITESSMEDSGRITFVANNEFGMDSVSVDLLVEQSDIPMPAHDFVGDPAKVIIPPQNTIIKEGETAR</sequence>
<proteinExistence type="predicted"/>